<feature type="transmembrane region" description="Helical" evidence="6">
    <location>
        <begin position="618"/>
        <end position="638"/>
    </location>
</feature>
<dbReference type="CDD" id="cd00198">
    <property type="entry name" value="vWFA"/>
    <property type="match status" value="1"/>
</dbReference>
<feature type="signal peptide" evidence="7">
    <location>
        <begin position="1"/>
        <end position="19"/>
    </location>
</feature>
<dbReference type="EMBL" id="RJKL01000001">
    <property type="protein sequence ID" value="ROP33903.1"/>
    <property type="molecule type" value="Genomic_DNA"/>
</dbReference>
<keyword evidence="4 6" id="KW-1133">Transmembrane helix</keyword>
<sequence length="646" mass="67130">MIRYVIAAAFALVVTVLSADGAAAAPAGAPGIVVTGLQPSPGAVEFFVSGHRLPAGATLAGASLTATADGVTLTAESRPVAATSGRAPARAVVLVLDTSGSMAGARLAAARAAALDYAAAAPADVRLGLVTVSGTAAVALEPTIDRAAFGTTVARLVADGQTALYDGISLAGSLLDPRRNPAAAGFLERRIVVLSDGADTSSRLSAERLLSGAARVDATMDAVAFGADADRERLADLTGVTGGRVLTAADAQALRASFRGMAENLSAPVVVRAGVPGELAGRFAVLRVQARLGTLVLSAEAPVTFRADPAAGPGPLPVLAPATRPAGPGLTLAVVAIAIFGSTVLALRPLVARGRVQRRLQELDRFAPARRGVPAEAPDGNGLVRAVMVVSERAVREPDRRQRLELALDRAGSSLRPAEWQLIRLGCAVGGAVALLPLVSWWAAVPGGMLAGWCGSGLYLRLRAARRTRAFADQLPDALQLLVGSLRSGFSLPQSLDALVRDGAEPIAEELGRALAETRLGGDLEESLERVAERNASQDLTWLVMAIRIQREVGGSLSEVLETAVTTMRERARLHRHVRALSAEGRLSALILLSMPIVLGAWMFVFRREYLRPLYTEPLGLLMLGTSVTGILIGALWLRKLVKVEV</sequence>
<evidence type="ECO:0000313" key="10">
    <source>
        <dbReference type="Proteomes" id="UP000271683"/>
    </source>
</evidence>
<dbReference type="Gene3D" id="1.20.81.30">
    <property type="entry name" value="Type II secretion system (T2SS), domain F"/>
    <property type="match status" value="1"/>
</dbReference>
<dbReference type="InterPro" id="IPR042094">
    <property type="entry name" value="T2SS_GspF_sf"/>
</dbReference>
<evidence type="ECO:0000256" key="7">
    <source>
        <dbReference type="SAM" id="SignalP"/>
    </source>
</evidence>
<evidence type="ECO:0000256" key="4">
    <source>
        <dbReference type="ARBA" id="ARBA00022989"/>
    </source>
</evidence>
<feature type="chain" id="PRO_5039478951" evidence="7">
    <location>
        <begin position="20"/>
        <end position="646"/>
    </location>
</feature>
<feature type="transmembrane region" description="Helical" evidence="6">
    <location>
        <begin position="445"/>
        <end position="462"/>
    </location>
</feature>
<gene>
    <name evidence="9" type="ORF">EDD30_6957</name>
</gene>
<dbReference type="AlphaFoldDB" id="A0A3N1GUF0"/>
<keyword evidence="7" id="KW-0732">Signal</keyword>
<protein>
    <submittedName>
        <fullName evidence="9">Tight adherence protein B</fullName>
    </submittedName>
</protein>
<dbReference type="Pfam" id="PF13519">
    <property type="entry name" value="VWA_2"/>
    <property type="match status" value="1"/>
</dbReference>
<dbReference type="GO" id="GO:0005886">
    <property type="term" value="C:plasma membrane"/>
    <property type="evidence" value="ECO:0007669"/>
    <property type="project" value="UniProtKB-SubCell"/>
</dbReference>
<evidence type="ECO:0000313" key="9">
    <source>
        <dbReference type="EMBL" id="ROP33903.1"/>
    </source>
</evidence>
<dbReference type="OrthoDB" id="597333at2"/>
<name>A0A3N1GUF0_9ACTN</name>
<dbReference type="PANTHER" id="PTHR35007:SF1">
    <property type="entry name" value="PILUS ASSEMBLY PROTEIN"/>
    <property type="match status" value="1"/>
</dbReference>
<dbReference type="RefSeq" id="WP_084556758.1">
    <property type="nucleotide sequence ID" value="NZ_RJKL01000001.1"/>
</dbReference>
<accession>A0A3N1GUF0</accession>
<dbReference type="Proteomes" id="UP000271683">
    <property type="component" value="Unassembled WGS sequence"/>
</dbReference>
<organism evidence="9 10">
    <name type="scientific">Couchioplanes caeruleus</name>
    <dbReference type="NCBI Taxonomy" id="56438"/>
    <lineage>
        <taxon>Bacteria</taxon>
        <taxon>Bacillati</taxon>
        <taxon>Actinomycetota</taxon>
        <taxon>Actinomycetes</taxon>
        <taxon>Micromonosporales</taxon>
        <taxon>Micromonosporaceae</taxon>
        <taxon>Couchioplanes</taxon>
    </lineage>
</organism>
<dbReference type="Gene3D" id="3.40.50.410">
    <property type="entry name" value="von Willebrand factor, type A domain"/>
    <property type="match status" value="1"/>
</dbReference>
<evidence type="ECO:0000259" key="8">
    <source>
        <dbReference type="PROSITE" id="PS50234"/>
    </source>
</evidence>
<feature type="transmembrane region" description="Helical" evidence="6">
    <location>
        <begin position="587"/>
        <end position="606"/>
    </location>
</feature>
<evidence type="ECO:0000256" key="1">
    <source>
        <dbReference type="ARBA" id="ARBA00004651"/>
    </source>
</evidence>
<dbReference type="SUPFAM" id="SSF53300">
    <property type="entry name" value="vWA-like"/>
    <property type="match status" value="1"/>
</dbReference>
<keyword evidence="3 6" id="KW-0812">Transmembrane</keyword>
<proteinExistence type="predicted"/>
<dbReference type="InterPro" id="IPR036465">
    <property type="entry name" value="vWFA_dom_sf"/>
</dbReference>
<dbReference type="InterPro" id="IPR002035">
    <property type="entry name" value="VWF_A"/>
</dbReference>
<comment type="caution">
    <text evidence="9">The sequence shown here is derived from an EMBL/GenBank/DDBJ whole genome shotgun (WGS) entry which is preliminary data.</text>
</comment>
<dbReference type="SMART" id="SM00327">
    <property type="entry name" value="VWA"/>
    <property type="match status" value="1"/>
</dbReference>
<keyword evidence="5 6" id="KW-0472">Membrane</keyword>
<keyword evidence="2" id="KW-1003">Cell membrane</keyword>
<evidence type="ECO:0000256" key="6">
    <source>
        <dbReference type="SAM" id="Phobius"/>
    </source>
</evidence>
<dbReference type="Pfam" id="PF00482">
    <property type="entry name" value="T2SSF"/>
    <property type="match status" value="1"/>
</dbReference>
<reference evidence="9 10" key="1">
    <citation type="submission" date="2018-11" db="EMBL/GenBank/DDBJ databases">
        <title>Sequencing the genomes of 1000 actinobacteria strains.</title>
        <authorList>
            <person name="Klenk H.-P."/>
        </authorList>
    </citation>
    <scope>NUCLEOTIDE SEQUENCE [LARGE SCALE GENOMIC DNA]</scope>
    <source>
        <strain evidence="9 10">DSM 43634</strain>
    </source>
</reference>
<evidence type="ECO:0000256" key="5">
    <source>
        <dbReference type="ARBA" id="ARBA00023136"/>
    </source>
</evidence>
<dbReference type="InterPro" id="IPR018076">
    <property type="entry name" value="T2SS_GspF_dom"/>
</dbReference>
<evidence type="ECO:0000256" key="2">
    <source>
        <dbReference type="ARBA" id="ARBA00022475"/>
    </source>
</evidence>
<dbReference type="PROSITE" id="PS50234">
    <property type="entry name" value="VWFA"/>
    <property type="match status" value="1"/>
</dbReference>
<feature type="domain" description="VWFA" evidence="8">
    <location>
        <begin position="91"/>
        <end position="265"/>
    </location>
</feature>
<dbReference type="PANTHER" id="PTHR35007">
    <property type="entry name" value="INTEGRAL MEMBRANE PROTEIN-RELATED"/>
    <property type="match status" value="1"/>
</dbReference>
<evidence type="ECO:0000256" key="3">
    <source>
        <dbReference type="ARBA" id="ARBA00022692"/>
    </source>
</evidence>
<comment type="subcellular location">
    <subcellularLocation>
        <location evidence="1">Cell membrane</location>
        <topology evidence="1">Multi-pass membrane protein</topology>
    </subcellularLocation>
</comment>